<evidence type="ECO:0000313" key="2">
    <source>
        <dbReference type="EMBL" id="CAG60655.1"/>
    </source>
</evidence>
<dbReference type="AlphaFoldDB" id="Q6FPY4"/>
<keyword evidence="3" id="KW-1185">Reference proteome</keyword>
<evidence type="ECO:0000313" key="3">
    <source>
        <dbReference type="Proteomes" id="UP000002428"/>
    </source>
</evidence>
<dbReference type="GO" id="GO:0005634">
    <property type="term" value="C:nucleus"/>
    <property type="evidence" value="ECO:0007669"/>
    <property type="project" value="EnsemblFungi"/>
</dbReference>
<dbReference type="KEGG" id="cgr:2889349"/>
<evidence type="ECO:0000313" key="1">
    <source>
        <dbReference type="CGD" id="CAL0132662"/>
    </source>
</evidence>
<dbReference type="CGD" id="CAL0132662">
    <property type="gene designation" value="CAGL0I10813g"/>
</dbReference>
<accession>Q6FPY4</accession>
<dbReference type="GO" id="GO:0006611">
    <property type="term" value="P:protein export from nucleus"/>
    <property type="evidence" value="ECO:0007669"/>
    <property type="project" value="EnsemblFungi"/>
</dbReference>
<name>Q6FPY4_CANGA</name>
<proteinExistence type="predicted"/>
<dbReference type="eggNOG" id="ENOG502S1UD">
    <property type="taxonomic scope" value="Eukaryota"/>
</dbReference>
<dbReference type="GO" id="GO:0016567">
    <property type="term" value="P:protein ubiquitination"/>
    <property type="evidence" value="ECO:0007669"/>
    <property type="project" value="EnsemblFungi"/>
</dbReference>
<dbReference type="OMA" id="RAWNRIM"/>
<dbReference type="InParanoid" id="Q6FPY4"/>
<organism evidence="2 3">
    <name type="scientific">Candida glabrata (strain ATCC 2001 / BCRC 20586 / JCM 3761 / NBRC 0622 / NRRL Y-65 / CBS 138)</name>
    <name type="common">Yeast</name>
    <name type="synonym">Nakaseomyces glabratus</name>
    <dbReference type="NCBI Taxonomy" id="284593"/>
    <lineage>
        <taxon>Eukaryota</taxon>
        <taxon>Fungi</taxon>
        <taxon>Dikarya</taxon>
        <taxon>Ascomycota</taxon>
        <taxon>Saccharomycotina</taxon>
        <taxon>Saccharomycetes</taxon>
        <taxon>Saccharomycetales</taxon>
        <taxon>Saccharomycetaceae</taxon>
        <taxon>Nakaseomyces</taxon>
    </lineage>
</organism>
<evidence type="ECO:0008006" key="4">
    <source>
        <dbReference type="Google" id="ProtNLM"/>
    </source>
</evidence>
<protein>
    <recommendedName>
        <fullName evidence="4">Ubiquitin-conjugating enzyme suppressor 1</fullName>
    </recommendedName>
</protein>
<dbReference type="Proteomes" id="UP000002428">
    <property type="component" value="Chromosome I"/>
</dbReference>
<dbReference type="HOGENOM" id="CLU_085772_0_0_1"/>
<sequence length="234" mass="27661">MRIATRRLLREWKHYNRTVRQDEALFYMKPHDSNMFVWHVVLRDFKQTGHELYILLYLHQPENDNSIIVMKCLTPNNKLPINRNVSLTHLQNLLLLEHGFVKLIDHIWGMFFRTTDTLMNNNTQINSRLCYSWNRIVCKDFVRVFPELCGLLQEGDYDLVRSYRHKLNAIQSQNSSNCSTTKPMDDSFYFGFNKGIPPSNGLTHNFLACDSRPSHKHGGEIIEEMQSSLKRRRC</sequence>
<reference evidence="2 3" key="1">
    <citation type="journal article" date="2004" name="Nature">
        <title>Genome evolution in yeasts.</title>
        <authorList>
            <consortium name="Genolevures"/>
            <person name="Dujon B."/>
            <person name="Sherman D."/>
            <person name="Fischer G."/>
            <person name="Durrens P."/>
            <person name="Casaregola S."/>
            <person name="Lafontaine I."/>
            <person name="de Montigny J."/>
            <person name="Marck C."/>
            <person name="Neuveglise C."/>
            <person name="Talla E."/>
            <person name="Goffard N."/>
            <person name="Frangeul L."/>
            <person name="Aigle M."/>
            <person name="Anthouard V."/>
            <person name="Babour A."/>
            <person name="Barbe V."/>
            <person name="Barnay S."/>
            <person name="Blanchin S."/>
            <person name="Beckerich J.M."/>
            <person name="Beyne E."/>
            <person name="Bleykasten C."/>
            <person name="Boisrame A."/>
            <person name="Boyer J."/>
            <person name="Cattolico L."/>
            <person name="Confanioleri F."/>
            <person name="de Daruvar A."/>
            <person name="Despons L."/>
            <person name="Fabre E."/>
            <person name="Fairhead C."/>
            <person name="Ferry-Dumazet H."/>
            <person name="Groppi A."/>
            <person name="Hantraye F."/>
            <person name="Hennequin C."/>
            <person name="Jauniaux N."/>
            <person name="Joyet P."/>
            <person name="Kachouri R."/>
            <person name="Kerrest A."/>
            <person name="Koszul R."/>
            <person name="Lemaire M."/>
            <person name="Lesur I."/>
            <person name="Ma L."/>
            <person name="Muller H."/>
            <person name="Nicaud J.M."/>
            <person name="Nikolski M."/>
            <person name="Oztas S."/>
            <person name="Ozier-Kalogeropoulos O."/>
            <person name="Pellenz S."/>
            <person name="Potier S."/>
            <person name="Richard G.F."/>
            <person name="Straub M.L."/>
            <person name="Suleau A."/>
            <person name="Swennene D."/>
            <person name="Tekaia F."/>
            <person name="Wesolowski-Louvel M."/>
            <person name="Westhof E."/>
            <person name="Wirth B."/>
            <person name="Zeniou-Meyer M."/>
            <person name="Zivanovic I."/>
            <person name="Bolotin-Fukuhara M."/>
            <person name="Thierry A."/>
            <person name="Bouchier C."/>
            <person name="Caudron B."/>
            <person name="Scarpelli C."/>
            <person name="Gaillardin C."/>
            <person name="Weissenbach J."/>
            <person name="Wincker P."/>
            <person name="Souciet J.L."/>
        </authorList>
    </citation>
    <scope>NUCLEOTIDE SEQUENCE [LARGE SCALE GENOMIC DNA]</scope>
    <source>
        <strain evidence="3">ATCC 2001 / BCRC 20586 / JCM 3761 / NBRC 0622 / NRRL Y-65 / CBS 138</strain>
    </source>
</reference>
<dbReference type="EMBL" id="CR380955">
    <property type="protein sequence ID" value="CAG60655.1"/>
    <property type="molecule type" value="Genomic_DNA"/>
</dbReference>
<dbReference type="VEuPathDB" id="FungiDB:CAGL0I10813g"/>
<dbReference type="FunCoup" id="Q6FPY4">
    <property type="interactions" value="44"/>
</dbReference>
<gene>
    <name evidence="1 2" type="ordered locus">CAGL0I10813g</name>
</gene>